<evidence type="ECO:0000313" key="3">
    <source>
        <dbReference type="Proteomes" id="UP000095453"/>
    </source>
</evidence>
<organism evidence="2 3">
    <name type="scientific">Roseburia inulinivorans</name>
    <dbReference type="NCBI Taxonomy" id="360807"/>
    <lineage>
        <taxon>Bacteria</taxon>
        <taxon>Bacillati</taxon>
        <taxon>Bacillota</taxon>
        <taxon>Clostridia</taxon>
        <taxon>Lachnospirales</taxon>
        <taxon>Lachnospiraceae</taxon>
        <taxon>Roseburia</taxon>
    </lineage>
</organism>
<reference evidence="2 3" key="1">
    <citation type="submission" date="2015-09" db="EMBL/GenBank/DDBJ databases">
        <authorList>
            <consortium name="Pathogen Informatics"/>
        </authorList>
    </citation>
    <scope>NUCLEOTIDE SEQUENCE [LARGE SCALE GENOMIC DNA]</scope>
    <source>
        <strain evidence="2 3">2789STDY5608887</strain>
    </source>
</reference>
<gene>
    <name evidence="2" type="ORF">ERS852444_03597</name>
</gene>
<evidence type="ECO:0000256" key="1">
    <source>
        <dbReference type="SAM" id="Phobius"/>
    </source>
</evidence>
<accession>A0A173VVX8</accession>
<keyword evidence="1" id="KW-0472">Membrane</keyword>
<evidence type="ECO:0008006" key="4">
    <source>
        <dbReference type="Google" id="ProtNLM"/>
    </source>
</evidence>
<proteinExistence type="predicted"/>
<dbReference type="PROSITE" id="PS51257">
    <property type="entry name" value="PROKAR_LIPOPROTEIN"/>
    <property type="match status" value="1"/>
</dbReference>
<dbReference type="EMBL" id="CYXX01000054">
    <property type="protein sequence ID" value="CUN31412.1"/>
    <property type="molecule type" value="Genomic_DNA"/>
</dbReference>
<name>A0A173VVX8_9FIRM</name>
<dbReference type="AlphaFoldDB" id="A0A173VVX8"/>
<keyword evidence="1" id="KW-0812">Transmembrane</keyword>
<protein>
    <recommendedName>
        <fullName evidence="4">Lipoprotein</fullName>
    </recommendedName>
</protein>
<feature type="transmembrane region" description="Helical" evidence="1">
    <location>
        <begin position="6"/>
        <end position="29"/>
    </location>
</feature>
<keyword evidence="1" id="KW-1133">Transmembrane helix</keyword>
<dbReference type="Proteomes" id="UP000095453">
    <property type="component" value="Unassembled WGS sequence"/>
</dbReference>
<sequence>MRNLGRITVIMVMVCLMIGGSGCMGIFASTKSEVRIAKKVLKEKYNEDFEIISLGGRGGTLTNDTFTVKCYPVSDPDYIFKTEIQKEGNFYPIVGRDTTIGYESIYYLTQEQYDDAVIGGKVRISLKGK</sequence>
<evidence type="ECO:0000313" key="2">
    <source>
        <dbReference type="EMBL" id="CUN31412.1"/>
    </source>
</evidence>